<organism evidence="3 4">
    <name type="scientific">Microbacterium terricola</name>
    <dbReference type="NCBI Taxonomy" id="344163"/>
    <lineage>
        <taxon>Bacteria</taxon>
        <taxon>Bacillati</taxon>
        <taxon>Actinomycetota</taxon>
        <taxon>Actinomycetes</taxon>
        <taxon>Micrococcales</taxon>
        <taxon>Microbacteriaceae</taxon>
        <taxon>Microbacterium</taxon>
    </lineage>
</organism>
<keyword evidence="2" id="KW-0472">Membrane</keyword>
<keyword evidence="2" id="KW-0812">Transmembrane</keyword>
<feature type="compositionally biased region" description="Low complexity" evidence="1">
    <location>
        <begin position="36"/>
        <end position="45"/>
    </location>
</feature>
<reference evidence="3 4" key="1">
    <citation type="submission" date="2022-12" db="EMBL/GenBank/DDBJ databases">
        <title>Microbacterium terricola strain KV-448 chromosome, complete genome.</title>
        <authorList>
            <person name="Oshima T."/>
            <person name="Moriya T."/>
            <person name="Bessho Y."/>
        </authorList>
    </citation>
    <scope>NUCLEOTIDE SEQUENCE [LARGE SCALE GENOMIC DNA]</scope>
    <source>
        <strain evidence="3 4">KV-448</strain>
    </source>
</reference>
<dbReference type="Proteomes" id="UP001317779">
    <property type="component" value="Chromosome"/>
</dbReference>
<dbReference type="EMBL" id="AP027141">
    <property type="protein sequence ID" value="BDV30736.1"/>
    <property type="molecule type" value="Genomic_DNA"/>
</dbReference>
<keyword evidence="4" id="KW-1185">Reference proteome</keyword>
<evidence type="ECO:0000256" key="2">
    <source>
        <dbReference type="SAM" id="Phobius"/>
    </source>
</evidence>
<evidence type="ECO:0000256" key="1">
    <source>
        <dbReference type="SAM" id="MobiDB-lite"/>
    </source>
</evidence>
<evidence type="ECO:0000313" key="3">
    <source>
        <dbReference type="EMBL" id="BDV30736.1"/>
    </source>
</evidence>
<sequence>MSTPDQPDNPPLTRKQLRELRQTGAVPVISPDDGGAAPDEPAATPENPPPAPLARAAEPVELPPAPVPDEAVDLGISPLTRRQARQQEKIRTASVPVITPEVAAAHTAQFAAPESEPETSSETETASETETSSETDTDSSEILEAEVDETSPEEAEPAQAELEADEEPAAAEELVEESAPEPEAQEEVVDRPLVHPELGAELLAGEPASVDLPPSFDQLLARSATGSMAATNALILSQTPAGAGASIVAPVTATGEILITGTLNLPEGLGSTGHAHGTADGKEVDAVLVDGELPAHSSPTPIAASAAISTVKSAGEIIQPPAPEKGSKLMLTLAITAGVLAVALVGVLIVAIVTGVFQ</sequence>
<name>A0ABM8DYV6_9MICO</name>
<feature type="transmembrane region" description="Helical" evidence="2">
    <location>
        <begin position="329"/>
        <end position="357"/>
    </location>
</feature>
<accession>A0ABM8DYV6</accession>
<feature type="compositionally biased region" description="Acidic residues" evidence="1">
    <location>
        <begin position="115"/>
        <end position="187"/>
    </location>
</feature>
<keyword evidence="2" id="KW-1133">Transmembrane helix</keyword>
<proteinExistence type="predicted"/>
<dbReference type="RefSeq" id="WP_263798684.1">
    <property type="nucleotide sequence ID" value="NZ_AP027141.1"/>
</dbReference>
<feature type="region of interest" description="Disordered" evidence="1">
    <location>
        <begin position="1"/>
        <end position="189"/>
    </location>
</feature>
<protein>
    <submittedName>
        <fullName evidence="3">Uncharacterized protein</fullName>
    </submittedName>
</protein>
<gene>
    <name evidence="3" type="ORF">Microterr_13960</name>
</gene>
<evidence type="ECO:0000313" key="4">
    <source>
        <dbReference type="Proteomes" id="UP001317779"/>
    </source>
</evidence>